<dbReference type="PROSITE" id="PS51257">
    <property type="entry name" value="PROKAR_LIPOPROTEIN"/>
    <property type="match status" value="1"/>
</dbReference>
<name>A0ABW8C0S8_9ACTN</name>
<protein>
    <recommendedName>
        <fullName evidence="4">Lipoprotein</fullName>
    </recommendedName>
</protein>
<sequence>MRAPTALTAAALATASALLLTACGGGGSDGKSDTIPGVATTTATASAAPSASATPTATGPDLTLPADLKLEFAWTTPSDHAQAVALADAANFVQSIAHGVVKRNANDPGLKTYSRDAALAYGKFHVQNHLTHGWTLTGTDRYYRPQIRVAGDGQTAEVAFCNDQTKMYGREVKTGKVLYTQPSDKDLSYYSIIMTKLPTSPELWQAKSIEVKGKATQCKQ</sequence>
<keyword evidence="1" id="KW-0732">Signal</keyword>
<feature type="chain" id="PRO_5045066058" description="Lipoprotein" evidence="1">
    <location>
        <begin position="23"/>
        <end position="220"/>
    </location>
</feature>
<gene>
    <name evidence="2" type="ORF">ACIGXA_02780</name>
</gene>
<reference evidence="2 3" key="1">
    <citation type="submission" date="2024-10" db="EMBL/GenBank/DDBJ databases">
        <title>The Natural Products Discovery Center: Release of the First 8490 Sequenced Strains for Exploring Actinobacteria Biosynthetic Diversity.</title>
        <authorList>
            <person name="Kalkreuter E."/>
            <person name="Kautsar S.A."/>
            <person name="Yang D."/>
            <person name="Bader C.D."/>
            <person name="Teijaro C.N."/>
            <person name="Fluegel L."/>
            <person name="Davis C.M."/>
            <person name="Simpson J.R."/>
            <person name="Lauterbach L."/>
            <person name="Steele A.D."/>
            <person name="Gui C."/>
            <person name="Meng S."/>
            <person name="Li G."/>
            <person name="Viehrig K."/>
            <person name="Ye F."/>
            <person name="Su P."/>
            <person name="Kiefer A.F."/>
            <person name="Nichols A."/>
            <person name="Cepeda A.J."/>
            <person name="Yan W."/>
            <person name="Fan B."/>
            <person name="Jiang Y."/>
            <person name="Adhikari A."/>
            <person name="Zheng C.-J."/>
            <person name="Schuster L."/>
            <person name="Cowan T.M."/>
            <person name="Smanski M.J."/>
            <person name="Chevrette M.G."/>
            <person name="De Carvalho L.P.S."/>
            <person name="Shen B."/>
        </authorList>
    </citation>
    <scope>NUCLEOTIDE SEQUENCE [LARGE SCALE GENOMIC DNA]</scope>
    <source>
        <strain evidence="2 3">NPDC053399</strain>
    </source>
</reference>
<accession>A0ABW8C0S8</accession>
<organism evidence="2 3">
    <name type="scientific">Streptomyces fildesensis</name>
    <dbReference type="NCBI Taxonomy" id="375757"/>
    <lineage>
        <taxon>Bacteria</taxon>
        <taxon>Bacillati</taxon>
        <taxon>Actinomycetota</taxon>
        <taxon>Actinomycetes</taxon>
        <taxon>Kitasatosporales</taxon>
        <taxon>Streptomycetaceae</taxon>
        <taxon>Streptomyces</taxon>
    </lineage>
</organism>
<evidence type="ECO:0000313" key="3">
    <source>
        <dbReference type="Proteomes" id="UP001614394"/>
    </source>
</evidence>
<comment type="caution">
    <text evidence="2">The sequence shown here is derived from an EMBL/GenBank/DDBJ whole genome shotgun (WGS) entry which is preliminary data.</text>
</comment>
<dbReference type="Proteomes" id="UP001614394">
    <property type="component" value="Unassembled WGS sequence"/>
</dbReference>
<evidence type="ECO:0000313" key="2">
    <source>
        <dbReference type="EMBL" id="MFI9099422.1"/>
    </source>
</evidence>
<dbReference type="RefSeq" id="WP_399643776.1">
    <property type="nucleotide sequence ID" value="NZ_JBITYG010000001.1"/>
</dbReference>
<dbReference type="EMBL" id="JBITYG010000001">
    <property type="protein sequence ID" value="MFI9099422.1"/>
    <property type="molecule type" value="Genomic_DNA"/>
</dbReference>
<evidence type="ECO:0008006" key="4">
    <source>
        <dbReference type="Google" id="ProtNLM"/>
    </source>
</evidence>
<proteinExistence type="predicted"/>
<evidence type="ECO:0000256" key="1">
    <source>
        <dbReference type="SAM" id="SignalP"/>
    </source>
</evidence>
<feature type="signal peptide" evidence="1">
    <location>
        <begin position="1"/>
        <end position="22"/>
    </location>
</feature>
<keyword evidence="3" id="KW-1185">Reference proteome</keyword>